<dbReference type="Gene3D" id="3.40.50.1240">
    <property type="entry name" value="Phosphoglycerate mutase-like"/>
    <property type="match status" value="1"/>
</dbReference>
<evidence type="ECO:0000313" key="1">
    <source>
        <dbReference type="EMBL" id="KLV05279.1"/>
    </source>
</evidence>
<gene>
    <name evidence="1" type="ORF">ABT57_21740</name>
</gene>
<dbReference type="InterPro" id="IPR004449">
    <property type="entry name" value="SixA"/>
</dbReference>
<dbReference type="EMBL" id="LDOU01000026">
    <property type="protein sequence ID" value="KLV05279.1"/>
    <property type="molecule type" value="Genomic_DNA"/>
</dbReference>
<dbReference type="SMART" id="SM00855">
    <property type="entry name" value="PGAM"/>
    <property type="match status" value="1"/>
</dbReference>
<dbReference type="GO" id="GO:0101006">
    <property type="term" value="F:protein histidine phosphatase activity"/>
    <property type="evidence" value="ECO:0007669"/>
    <property type="project" value="InterPro"/>
</dbReference>
<dbReference type="STRING" id="320778.ABT57_21740"/>
<dbReference type="OrthoDB" id="92610at2"/>
<comment type="caution">
    <text evidence="1">The sequence shown here is derived from an EMBL/GenBank/DDBJ whole genome shotgun (WGS) entry which is preliminary data.</text>
</comment>
<dbReference type="NCBIfam" id="TIGR00249">
    <property type="entry name" value="sixA"/>
    <property type="match status" value="1"/>
</dbReference>
<dbReference type="InterPro" id="IPR029033">
    <property type="entry name" value="His_PPase_superfam"/>
</dbReference>
<name>A0A0J1H0F0_9GAMM</name>
<dbReference type="Proteomes" id="UP000035909">
    <property type="component" value="Unassembled WGS sequence"/>
</dbReference>
<proteinExistence type="predicted"/>
<dbReference type="Pfam" id="PF00300">
    <property type="entry name" value="His_Phos_1"/>
    <property type="match status" value="1"/>
</dbReference>
<dbReference type="InterPro" id="IPR013078">
    <property type="entry name" value="His_Pase_superF_clade-1"/>
</dbReference>
<sequence>MRIYIMRHGEAETFASSDAERSLTERGERLSAQMAEQLAPQLTTGLDLVWVSPYLRAQQTWQAMASALPEPKRLMDVEEITPYGDAEHVAAYLKAMITIEQPETVLLVSHLPLVGYLTAELVAGMQPPMFITSSIIAIDFLPETDAGEFLWQANPEG</sequence>
<protein>
    <submittedName>
        <fullName evidence="1">Phosphohistidine phosphatase</fullName>
    </submittedName>
</protein>
<reference evidence="1 2" key="1">
    <citation type="submission" date="2015-05" db="EMBL/GenBank/DDBJ databases">
        <title>Photobacterium galathea sp. nov.</title>
        <authorList>
            <person name="Machado H."/>
            <person name="Gram L."/>
        </authorList>
    </citation>
    <scope>NUCLEOTIDE SEQUENCE [LARGE SCALE GENOMIC DNA]</scope>
    <source>
        <strain evidence="1 2">DSM 22954</strain>
    </source>
</reference>
<organism evidence="1 2">
    <name type="scientific">Photobacterium ganghwense</name>
    <dbReference type="NCBI Taxonomy" id="320778"/>
    <lineage>
        <taxon>Bacteria</taxon>
        <taxon>Pseudomonadati</taxon>
        <taxon>Pseudomonadota</taxon>
        <taxon>Gammaproteobacteria</taxon>
        <taxon>Vibrionales</taxon>
        <taxon>Vibrionaceae</taxon>
        <taxon>Photobacterium</taxon>
    </lineage>
</organism>
<dbReference type="AlphaFoldDB" id="A0A0J1H0F0"/>
<keyword evidence="2" id="KW-1185">Reference proteome</keyword>
<dbReference type="GO" id="GO:0005737">
    <property type="term" value="C:cytoplasm"/>
    <property type="evidence" value="ECO:0007669"/>
    <property type="project" value="InterPro"/>
</dbReference>
<accession>A0A0J1H0F0</accession>
<dbReference type="CDD" id="cd07067">
    <property type="entry name" value="HP_PGM_like"/>
    <property type="match status" value="1"/>
</dbReference>
<dbReference type="PATRIC" id="fig|320778.3.peg.4665"/>
<dbReference type="RefSeq" id="WP_047887363.1">
    <property type="nucleotide sequence ID" value="NZ_CP071325.1"/>
</dbReference>
<dbReference type="SUPFAM" id="SSF53254">
    <property type="entry name" value="Phosphoglycerate mutase-like"/>
    <property type="match status" value="1"/>
</dbReference>
<evidence type="ECO:0000313" key="2">
    <source>
        <dbReference type="Proteomes" id="UP000035909"/>
    </source>
</evidence>